<dbReference type="AlphaFoldDB" id="W1NTZ0"/>
<proteinExistence type="predicted"/>
<dbReference type="Gramene" id="ERM98670">
    <property type="protein sequence ID" value="ERM98670"/>
    <property type="gene ID" value="AMTR_s00109p00120160"/>
</dbReference>
<sequence length="78" mass="9593">MMRWTGFMLRLRSRIGHPTSWLDELSMEMRDWHQRKCTVIEAVMDMNGGMLMEEYMEWYNRMMRTYIDDLTCSCSQLR</sequence>
<dbReference type="EMBL" id="KI395307">
    <property type="protein sequence ID" value="ERM98670.1"/>
    <property type="molecule type" value="Genomic_DNA"/>
</dbReference>
<reference evidence="2" key="1">
    <citation type="journal article" date="2013" name="Science">
        <title>The Amborella genome and the evolution of flowering plants.</title>
        <authorList>
            <consortium name="Amborella Genome Project"/>
        </authorList>
    </citation>
    <scope>NUCLEOTIDE SEQUENCE [LARGE SCALE GENOMIC DNA]</scope>
</reference>
<evidence type="ECO:0000313" key="2">
    <source>
        <dbReference type="Proteomes" id="UP000017836"/>
    </source>
</evidence>
<name>W1NTZ0_AMBTC</name>
<protein>
    <submittedName>
        <fullName evidence="1">Uncharacterized protein</fullName>
    </submittedName>
</protein>
<accession>W1NTZ0</accession>
<gene>
    <name evidence="1" type="ORF">AMTR_s00109p00120160</name>
</gene>
<dbReference type="HOGENOM" id="CLU_2625296_0_0_1"/>
<organism evidence="1 2">
    <name type="scientific">Amborella trichopoda</name>
    <dbReference type="NCBI Taxonomy" id="13333"/>
    <lineage>
        <taxon>Eukaryota</taxon>
        <taxon>Viridiplantae</taxon>
        <taxon>Streptophyta</taxon>
        <taxon>Embryophyta</taxon>
        <taxon>Tracheophyta</taxon>
        <taxon>Spermatophyta</taxon>
        <taxon>Magnoliopsida</taxon>
        <taxon>Amborellales</taxon>
        <taxon>Amborellaceae</taxon>
        <taxon>Amborella</taxon>
    </lineage>
</organism>
<evidence type="ECO:0000313" key="1">
    <source>
        <dbReference type="EMBL" id="ERM98670.1"/>
    </source>
</evidence>
<keyword evidence="2" id="KW-1185">Reference proteome</keyword>
<dbReference type="Proteomes" id="UP000017836">
    <property type="component" value="Unassembled WGS sequence"/>
</dbReference>